<evidence type="ECO:0000256" key="4">
    <source>
        <dbReference type="ARBA" id="ARBA00022741"/>
    </source>
</evidence>
<dbReference type="Gene3D" id="3.40.50.300">
    <property type="entry name" value="P-loop containing nucleotide triphosphate hydrolases"/>
    <property type="match status" value="1"/>
</dbReference>
<dbReference type="EMBL" id="RCOR01000018">
    <property type="protein sequence ID" value="RSN69668.1"/>
    <property type="molecule type" value="Genomic_DNA"/>
</dbReference>
<evidence type="ECO:0000256" key="6">
    <source>
        <dbReference type="ARBA" id="ARBA00022840"/>
    </source>
</evidence>
<dbReference type="PANTHER" id="PTHR12755:SF3">
    <property type="entry name" value="POLYNUCLEOTIDE 5'-HYDROXYL-KINASE NOL9"/>
    <property type="match status" value="1"/>
</dbReference>
<evidence type="ECO:0000256" key="1">
    <source>
        <dbReference type="ARBA" id="ARBA00001968"/>
    </source>
</evidence>
<evidence type="ECO:0000256" key="5">
    <source>
        <dbReference type="ARBA" id="ARBA00022777"/>
    </source>
</evidence>
<organism evidence="11 12">
    <name type="scientific">Candidatus Korarchaeum cryptofilum</name>
    <dbReference type="NCBI Taxonomy" id="498846"/>
    <lineage>
        <taxon>Archaea</taxon>
        <taxon>Thermoproteota</taxon>
        <taxon>Candidatus Korarchaeia</taxon>
        <taxon>Candidatus Korarchaeales</taxon>
        <taxon>Candidatus Korarchaeaceae</taxon>
        <taxon>Candidatus Korarchaeum</taxon>
    </lineage>
</organism>
<keyword evidence="6" id="KW-0067">ATP-binding</keyword>
<sequence length="411" mass="46262">MEEVELQRNEGLIARTPATIKVISGDAEVWGVPFEEISLSQEAMDLLITSNHGAKLNIIGSNFIKINDPIPEWWHNLLEKIPDKTVMFIGKVDSGKSSSILYLANKLLLNGTRVSIIDSDIGQSDLGPPGVISSSNLRDPVYQMKLLDPEFMYFIGDKSPRGHLLQFLVGTWEAFRDVKEKTILINTTGFVDGAAARTLKKLKIELLQPDVIIFIERSEGELRHLIRSVPIGAKAVNVRSPVRDLPKDKGYRSLCRKALYKKYLENGSRRTFDLRKVRIENTFLFTGDERREYAPFLSELMGSGVIWVEESADMLLILSEGYVERMKVKKLEDLMRKEVKCAPINVYKNLYVGLKLNGRCSGVGIMESFDPLDGKAEILTRYGGDVDSIIFGFIRLSEDGEELGMREVDSP</sequence>
<reference evidence="11 12" key="1">
    <citation type="submission" date="2018-10" db="EMBL/GenBank/DDBJ databases">
        <title>Co-occurring genomic capacity for anaerobic methane metabolism and dissimilatory sulfite reduction discovered in the Korarchaeota.</title>
        <authorList>
            <person name="Mckay L.J."/>
            <person name="Dlakic M."/>
            <person name="Fields M.W."/>
            <person name="Delmont T.O."/>
            <person name="Eren A.M."/>
            <person name="Jay Z.J."/>
            <person name="Klingelsmith K.B."/>
            <person name="Rusch D.B."/>
            <person name="Inskeep W.P."/>
        </authorList>
    </citation>
    <scope>NUCLEOTIDE SEQUENCE [LARGE SCALE GENOMIC DNA]</scope>
    <source>
        <strain evidence="11 12">WS</strain>
    </source>
</reference>
<evidence type="ECO:0000259" key="10">
    <source>
        <dbReference type="Pfam" id="PF16575"/>
    </source>
</evidence>
<name>A0A3R9PRJ4_9CREN</name>
<evidence type="ECO:0000313" key="11">
    <source>
        <dbReference type="EMBL" id="RSN69668.1"/>
    </source>
</evidence>
<keyword evidence="3" id="KW-0808">Transferase</keyword>
<evidence type="ECO:0000256" key="8">
    <source>
        <dbReference type="ARBA" id="ARBA00044641"/>
    </source>
</evidence>
<keyword evidence="4" id="KW-0547">Nucleotide-binding</keyword>
<evidence type="ECO:0000313" key="12">
    <source>
        <dbReference type="Proteomes" id="UP000278149"/>
    </source>
</evidence>
<gene>
    <name evidence="11" type="ORF">D9Q81_03465</name>
</gene>
<comment type="caution">
    <text evidence="11">The sequence shown here is derived from an EMBL/GenBank/DDBJ whole genome shotgun (WGS) entry which is preliminary data.</text>
</comment>
<dbReference type="SUPFAM" id="SSF52540">
    <property type="entry name" value="P-loop containing nucleoside triphosphate hydrolases"/>
    <property type="match status" value="1"/>
</dbReference>
<keyword evidence="5" id="KW-0418">Kinase</keyword>
<dbReference type="PANTHER" id="PTHR12755">
    <property type="entry name" value="CLEAVAGE/POLYADENYLATION FACTOR IA SUBUNIT CLP1P"/>
    <property type="match status" value="1"/>
</dbReference>
<dbReference type="GO" id="GO:0051734">
    <property type="term" value="F:ATP-dependent polynucleotide 5'-hydroxyl-kinase activity"/>
    <property type="evidence" value="ECO:0007669"/>
    <property type="project" value="UniProtKB-EC"/>
</dbReference>
<evidence type="ECO:0000256" key="9">
    <source>
        <dbReference type="ARBA" id="ARBA00044673"/>
    </source>
</evidence>
<dbReference type="EC" id="2.7.1.78" evidence="2"/>
<dbReference type="InterPro" id="IPR032319">
    <property type="entry name" value="CLP1_P"/>
</dbReference>
<evidence type="ECO:0000256" key="3">
    <source>
        <dbReference type="ARBA" id="ARBA00022679"/>
    </source>
</evidence>
<evidence type="ECO:0000256" key="2">
    <source>
        <dbReference type="ARBA" id="ARBA00012157"/>
    </source>
</evidence>
<feature type="domain" description="Clp1 P-loop" evidence="10">
    <location>
        <begin position="90"/>
        <end position="265"/>
    </location>
</feature>
<dbReference type="Pfam" id="PF16575">
    <property type="entry name" value="CLP1_P"/>
    <property type="match status" value="1"/>
</dbReference>
<proteinExistence type="predicted"/>
<comment type="catalytic activity">
    <reaction evidence="9">
        <text>a 5'-end dephospho-2'-deoxyribonucleoside-DNA + ATP = a 5'-end 5'-phospho-2'-deoxyribonucleoside-DNA + ADP + H(+)</text>
        <dbReference type="Rhea" id="RHEA:15669"/>
        <dbReference type="Rhea" id="RHEA-COMP:13180"/>
        <dbReference type="Rhea" id="RHEA-COMP:13184"/>
        <dbReference type="ChEBI" id="CHEBI:15378"/>
        <dbReference type="ChEBI" id="CHEBI:30616"/>
        <dbReference type="ChEBI" id="CHEBI:136412"/>
        <dbReference type="ChEBI" id="CHEBI:136416"/>
        <dbReference type="ChEBI" id="CHEBI:456216"/>
        <dbReference type="EC" id="2.7.1.78"/>
    </reaction>
</comment>
<protein>
    <recommendedName>
        <fullName evidence="2">polynucleotide 5'-hydroxyl-kinase</fullName>
        <ecNumber evidence="2">2.7.1.78</ecNumber>
    </recommendedName>
</protein>
<accession>A0A3R9PRJ4</accession>
<dbReference type="AlphaFoldDB" id="A0A3R9PRJ4"/>
<dbReference type="GO" id="GO:0006396">
    <property type="term" value="P:RNA processing"/>
    <property type="evidence" value="ECO:0007669"/>
    <property type="project" value="InterPro"/>
</dbReference>
<dbReference type="GO" id="GO:0005524">
    <property type="term" value="F:ATP binding"/>
    <property type="evidence" value="ECO:0007669"/>
    <property type="project" value="UniProtKB-KW"/>
</dbReference>
<comment type="function">
    <text evidence="7">Polynucleotide kinase that can phosphorylate the 5'-hydroxyl groups of both single-stranded RNA (ssRNA) and single-stranded DNA (ssDNA). Exhibits a strong preference for ssRNA.</text>
</comment>
<comment type="cofactor">
    <cofactor evidence="1">
        <name>a divalent metal cation</name>
        <dbReference type="ChEBI" id="CHEBI:60240"/>
    </cofactor>
</comment>
<comment type="catalytic activity">
    <reaction evidence="8">
        <text>a 5'-end dephospho-ribonucleoside-RNA + ATP = a 5'-end 5'-phospho-ribonucleoside-RNA + ADP + H(+)</text>
        <dbReference type="Rhea" id="RHEA:54580"/>
        <dbReference type="Rhea" id="RHEA-COMP:13936"/>
        <dbReference type="Rhea" id="RHEA-COMP:15179"/>
        <dbReference type="ChEBI" id="CHEBI:15378"/>
        <dbReference type="ChEBI" id="CHEBI:30616"/>
        <dbReference type="ChEBI" id="CHEBI:138282"/>
        <dbReference type="ChEBI" id="CHEBI:138284"/>
        <dbReference type="ChEBI" id="CHEBI:456216"/>
        <dbReference type="EC" id="2.7.1.78"/>
    </reaction>
</comment>
<dbReference type="RefSeq" id="WP_125741311.1">
    <property type="nucleotide sequence ID" value="NZ_RCOR01000018.1"/>
</dbReference>
<dbReference type="Proteomes" id="UP000278149">
    <property type="component" value="Unassembled WGS sequence"/>
</dbReference>
<dbReference type="InterPro" id="IPR045116">
    <property type="entry name" value="Clp1/Grc3"/>
</dbReference>
<dbReference type="InterPro" id="IPR027417">
    <property type="entry name" value="P-loop_NTPase"/>
</dbReference>
<evidence type="ECO:0000256" key="7">
    <source>
        <dbReference type="ARBA" id="ARBA00024737"/>
    </source>
</evidence>